<comment type="similarity">
    <text evidence="1">Belongs to the peptidase C26 family.</text>
</comment>
<dbReference type="EnsemblPlants" id="PNT66021">
    <property type="protein sequence ID" value="PNT66021"/>
    <property type="gene ID" value="BRADI_3g05910v3"/>
</dbReference>
<protein>
    <recommendedName>
        <fullName evidence="2">Glutamine amidotransferase domain-containing protein</fullName>
    </recommendedName>
</protein>
<reference evidence="4" key="3">
    <citation type="submission" date="2018-08" db="UniProtKB">
        <authorList>
            <consortium name="EnsemblPlants"/>
        </authorList>
    </citation>
    <scope>IDENTIFICATION</scope>
    <source>
        <strain evidence="4">cv. Bd21</strain>
    </source>
</reference>
<dbReference type="AlphaFoldDB" id="A0A2K2CVG8"/>
<dbReference type="FunCoup" id="A0A2K2CVG8">
    <property type="interactions" value="208"/>
</dbReference>
<organism evidence="3">
    <name type="scientific">Brachypodium distachyon</name>
    <name type="common">Purple false brome</name>
    <name type="synonym">Trachynia distachya</name>
    <dbReference type="NCBI Taxonomy" id="15368"/>
    <lineage>
        <taxon>Eukaryota</taxon>
        <taxon>Viridiplantae</taxon>
        <taxon>Streptophyta</taxon>
        <taxon>Embryophyta</taxon>
        <taxon>Tracheophyta</taxon>
        <taxon>Spermatophyta</taxon>
        <taxon>Magnoliopsida</taxon>
        <taxon>Liliopsida</taxon>
        <taxon>Poales</taxon>
        <taxon>Poaceae</taxon>
        <taxon>BOP clade</taxon>
        <taxon>Pooideae</taxon>
        <taxon>Stipodae</taxon>
        <taxon>Brachypodieae</taxon>
        <taxon>Brachypodium</taxon>
    </lineage>
</organism>
<dbReference type="Pfam" id="PF00117">
    <property type="entry name" value="GATase"/>
    <property type="match status" value="1"/>
</dbReference>
<reference evidence="3" key="2">
    <citation type="submission" date="2017-06" db="EMBL/GenBank/DDBJ databases">
        <title>WGS assembly of Brachypodium distachyon.</title>
        <authorList>
            <consortium name="The International Brachypodium Initiative"/>
            <person name="Lucas S."/>
            <person name="Harmon-Smith M."/>
            <person name="Lail K."/>
            <person name="Tice H."/>
            <person name="Grimwood J."/>
            <person name="Bruce D."/>
            <person name="Barry K."/>
            <person name="Shu S."/>
            <person name="Lindquist E."/>
            <person name="Wang M."/>
            <person name="Pitluck S."/>
            <person name="Vogel J.P."/>
            <person name="Garvin D.F."/>
            <person name="Mockler T.C."/>
            <person name="Schmutz J."/>
            <person name="Rokhsar D."/>
            <person name="Bevan M.W."/>
        </authorList>
    </citation>
    <scope>NUCLEOTIDE SEQUENCE</scope>
    <source>
        <strain evidence="3">Bd21</strain>
    </source>
</reference>
<evidence type="ECO:0000313" key="3">
    <source>
        <dbReference type="EMBL" id="PNT66021.1"/>
    </source>
</evidence>
<dbReference type="InterPro" id="IPR029062">
    <property type="entry name" value="Class_I_gatase-like"/>
</dbReference>
<dbReference type="CDD" id="cd01741">
    <property type="entry name" value="GATase1_1"/>
    <property type="match status" value="1"/>
</dbReference>
<dbReference type="SUPFAM" id="SSF52317">
    <property type="entry name" value="Class I glutamine amidotransferase-like"/>
    <property type="match status" value="1"/>
</dbReference>
<dbReference type="PROSITE" id="PS51273">
    <property type="entry name" value="GATASE_TYPE_1"/>
    <property type="match status" value="1"/>
</dbReference>
<evidence type="ECO:0000313" key="4">
    <source>
        <dbReference type="EnsemblPlants" id="PNT66021"/>
    </source>
</evidence>
<keyword evidence="5" id="KW-1185">Reference proteome</keyword>
<feature type="domain" description="Glutamine amidotransferase" evidence="2">
    <location>
        <begin position="61"/>
        <end position="215"/>
    </location>
</feature>
<dbReference type="EMBL" id="CM000882">
    <property type="protein sequence ID" value="PNT66021.1"/>
    <property type="molecule type" value="Genomic_DNA"/>
</dbReference>
<dbReference type="Gramene" id="PNT66021">
    <property type="protein sequence ID" value="PNT66021"/>
    <property type="gene ID" value="BRADI_3g05910v3"/>
</dbReference>
<evidence type="ECO:0000313" key="5">
    <source>
        <dbReference type="Proteomes" id="UP000008810"/>
    </source>
</evidence>
<dbReference type="InterPro" id="IPR044992">
    <property type="entry name" value="ChyE-like"/>
</dbReference>
<gene>
    <name evidence="3" type="ORF">BRADI_3g05910v3</name>
</gene>
<dbReference type="OrthoDB" id="92161at2759"/>
<evidence type="ECO:0000259" key="2">
    <source>
        <dbReference type="Pfam" id="PF00117"/>
    </source>
</evidence>
<dbReference type="PANTHER" id="PTHR42695">
    <property type="entry name" value="GLUTAMINE AMIDOTRANSFERASE YLR126C-RELATED"/>
    <property type="match status" value="1"/>
</dbReference>
<accession>A0A2K2CVG8</accession>
<dbReference type="PANTHER" id="PTHR42695:SF15">
    <property type="entry name" value="OS02G0179200 PROTEIN"/>
    <property type="match status" value="1"/>
</dbReference>
<dbReference type="STRING" id="15368.A0A2K2CVG8"/>
<dbReference type="GO" id="GO:0005829">
    <property type="term" value="C:cytosol"/>
    <property type="evidence" value="ECO:0000318"/>
    <property type="project" value="GO_Central"/>
</dbReference>
<name>A0A2K2CVG8_BRADI</name>
<dbReference type="InParanoid" id="A0A2K2CVG8"/>
<dbReference type="Gene3D" id="3.40.50.880">
    <property type="match status" value="1"/>
</dbReference>
<sequence>MTVAGGRRYALLLALHDSDYSKNAYGGYLNVFLDALRSDADNGNETWDCFRVIDGEFPATEDLHLYDGFVVSGSPHDAHGEASPSWVRRLCALLRAAHGMGKRVLGVCFGHQVLCRALGGAVGRAKGGWDVGVRKITFVEDEDNGDLEFLQELGLGRISSATATAASRASIIEVHQDEVWELPPGGKVLAYSEKTRVEMFAVGGNVLGIQGHPEYGTDILLNLNAIDGPTAEEARSTAESGGPDREFWTGLCKAFLRGGGGRGASDDDRTMAVAEMSCSHHVFVAPSFPAGTAVGL</sequence>
<dbReference type="Proteomes" id="UP000008810">
    <property type="component" value="Chromosome 3"/>
</dbReference>
<evidence type="ECO:0000256" key="1">
    <source>
        <dbReference type="ARBA" id="ARBA00011083"/>
    </source>
</evidence>
<dbReference type="InterPro" id="IPR017926">
    <property type="entry name" value="GATASE"/>
</dbReference>
<reference evidence="3 4" key="1">
    <citation type="journal article" date="2010" name="Nature">
        <title>Genome sequencing and analysis of the model grass Brachypodium distachyon.</title>
        <authorList>
            <consortium name="International Brachypodium Initiative"/>
        </authorList>
    </citation>
    <scope>NUCLEOTIDE SEQUENCE [LARGE SCALE GENOMIC DNA]</scope>
    <source>
        <strain evidence="3 4">Bd21</strain>
    </source>
</reference>
<proteinExistence type="inferred from homology"/>